<dbReference type="Gene3D" id="1.10.150.20">
    <property type="entry name" value="5' to 3' exonuclease, C-terminal subdomain"/>
    <property type="match status" value="1"/>
</dbReference>
<dbReference type="GO" id="GO:0008409">
    <property type="term" value="F:5'-3' exonuclease activity"/>
    <property type="evidence" value="ECO:0007669"/>
    <property type="project" value="InterPro"/>
</dbReference>
<dbReference type="EMBL" id="UGUU01000002">
    <property type="protein sequence ID" value="SUE95849.1"/>
    <property type="molecule type" value="Genomic_DNA"/>
</dbReference>
<keyword evidence="4" id="KW-0548">Nucleotidyltransferase</keyword>
<dbReference type="AlphaFoldDB" id="A0A379PP45"/>
<dbReference type="Proteomes" id="UP000254260">
    <property type="component" value="Unassembled WGS sequence"/>
</dbReference>
<dbReference type="InterPro" id="IPR020046">
    <property type="entry name" value="5-3_exonucl_a-hlix_arch_N"/>
</dbReference>
<protein>
    <submittedName>
        <fullName evidence="4">DNA polymerase I</fullName>
        <ecNumber evidence="4">2.7.7.7</ecNumber>
    </submittedName>
</protein>
<dbReference type="PANTHER" id="PTHR42646">
    <property type="entry name" value="FLAP ENDONUCLEASE XNI"/>
    <property type="match status" value="1"/>
</dbReference>
<dbReference type="GO" id="GO:0017108">
    <property type="term" value="F:5'-flap endonuclease activity"/>
    <property type="evidence" value="ECO:0007669"/>
    <property type="project" value="InterPro"/>
</dbReference>
<dbReference type="InterPro" id="IPR029060">
    <property type="entry name" value="PIN-like_dom_sf"/>
</dbReference>
<evidence type="ECO:0000313" key="5">
    <source>
        <dbReference type="Proteomes" id="UP000254260"/>
    </source>
</evidence>
<organism evidence="4 5">
    <name type="scientific">Ectopseudomonas mendocina</name>
    <name type="common">Pseudomonas mendocina</name>
    <dbReference type="NCBI Taxonomy" id="300"/>
    <lineage>
        <taxon>Bacteria</taxon>
        <taxon>Pseudomonadati</taxon>
        <taxon>Pseudomonadota</taxon>
        <taxon>Gammaproteobacteria</taxon>
        <taxon>Pseudomonadales</taxon>
        <taxon>Pseudomonadaceae</taxon>
        <taxon>Ectopseudomonas</taxon>
    </lineage>
</organism>
<dbReference type="InterPro" id="IPR038969">
    <property type="entry name" value="FEN"/>
</dbReference>
<dbReference type="InterPro" id="IPR008918">
    <property type="entry name" value="HhH2"/>
</dbReference>
<dbReference type="Pfam" id="PF02739">
    <property type="entry name" value="5_3_exonuc_N"/>
    <property type="match status" value="1"/>
</dbReference>
<evidence type="ECO:0000256" key="2">
    <source>
        <dbReference type="ARBA" id="ARBA00022801"/>
    </source>
</evidence>
<evidence type="ECO:0000259" key="3">
    <source>
        <dbReference type="SMART" id="SM00475"/>
    </source>
</evidence>
<name>A0A379PP45_ECTME</name>
<dbReference type="InterPro" id="IPR036279">
    <property type="entry name" value="5-3_exonuclease_C_sf"/>
</dbReference>
<keyword evidence="1" id="KW-0540">Nuclease</keyword>
<dbReference type="CDD" id="cd09860">
    <property type="entry name" value="PIN_T4-like"/>
    <property type="match status" value="1"/>
</dbReference>
<evidence type="ECO:0000313" key="4">
    <source>
        <dbReference type="EMBL" id="SUE95849.1"/>
    </source>
</evidence>
<dbReference type="OrthoDB" id="8070997at2"/>
<proteinExistence type="predicted"/>
<dbReference type="PANTHER" id="PTHR42646:SF2">
    <property type="entry name" value="5'-3' EXONUCLEASE FAMILY PROTEIN"/>
    <property type="match status" value="1"/>
</dbReference>
<gene>
    <name evidence="4" type="primary">polA_2</name>
    <name evidence="4" type="ORF">NCTC10899_05090</name>
</gene>
<dbReference type="SMART" id="SM00279">
    <property type="entry name" value="HhH2"/>
    <property type="match status" value="1"/>
</dbReference>
<dbReference type="InterPro" id="IPR002421">
    <property type="entry name" value="5-3_exonuclease"/>
</dbReference>
<dbReference type="GO" id="GO:0003677">
    <property type="term" value="F:DNA binding"/>
    <property type="evidence" value="ECO:0007669"/>
    <property type="project" value="InterPro"/>
</dbReference>
<dbReference type="SUPFAM" id="SSF88723">
    <property type="entry name" value="PIN domain-like"/>
    <property type="match status" value="1"/>
</dbReference>
<accession>A0A379PP45</accession>
<dbReference type="EC" id="2.7.7.7" evidence="4"/>
<reference evidence="4 5" key="1">
    <citation type="submission" date="2018-06" db="EMBL/GenBank/DDBJ databases">
        <authorList>
            <consortium name="Pathogen Informatics"/>
            <person name="Doyle S."/>
        </authorList>
    </citation>
    <scope>NUCLEOTIDE SEQUENCE [LARGE SCALE GENOMIC DNA]</scope>
    <source>
        <strain evidence="4 5">NCTC10899</strain>
    </source>
</reference>
<sequence length="321" mass="36189">MGNLILVDGNSIGYAANSVRELKQNGRQVQAIFFSLKMIKSAVAEFGDQFDELKVLWDTPAKWRYDIFPEYKGKRDDSPEKRASRKAYKEQTPLIRKALSLLGIEQIIAKNEEADDLAAAIVHNRKPGQKILLVSGDRDWLQLVGPDVSWYDPREEGRLIMAHDFQSKTGFANPVLFSQAKAVLGDSSDNINGVEGVGEKTVQLIFEHWGSIPKFIAAAQAHGKPFEKEDLAPELSRPRKKLNEFAFGPGLDVFKRNMQLMNLLSKRHRSTEILDKSVSAKSALDIDAFVDFCHEFAFLSITKKADDWRQAFEKFASNNTK</sequence>
<dbReference type="RefSeq" id="WP_115292708.1">
    <property type="nucleotide sequence ID" value="NZ_UGUU01000002.1"/>
</dbReference>
<dbReference type="SMART" id="SM00475">
    <property type="entry name" value="53EXOc"/>
    <property type="match status" value="1"/>
</dbReference>
<dbReference type="GO" id="GO:0033567">
    <property type="term" value="P:DNA replication, Okazaki fragment processing"/>
    <property type="evidence" value="ECO:0007669"/>
    <property type="project" value="InterPro"/>
</dbReference>
<keyword evidence="4" id="KW-0808">Transferase</keyword>
<evidence type="ECO:0000256" key="1">
    <source>
        <dbReference type="ARBA" id="ARBA00022722"/>
    </source>
</evidence>
<feature type="domain" description="5'-3' exonuclease" evidence="3">
    <location>
        <begin position="2"/>
        <end position="279"/>
    </location>
</feature>
<dbReference type="GO" id="GO:0003887">
    <property type="term" value="F:DNA-directed DNA polymerase activity"/>
    <property type="evidence" value="ECO:0007669"/>
    <property type="project" value="UniProtKB-EC"/>
</dbReference>
<keyword evidence="2" id="KW-0378">Hydrolase</keyword>
<dbReference type="Gene3D" id="3.40.50.1010">
    <property type="entry name" value="5'-nuclease"/>
    <property type="match status" value="1"/>
</dbReference>
<dbReference type="SUPFAM" id="SSF47807">
    <property type="entry name" value="5' to 3' exonuclease, C-terminal subdomain"/>
    <property type="match status" value="1"/>
</dbReference>